<keyword evidence="1" id="KW-0732">Signal</keyword>
<name>A0AAQ3Q6W3_9LILI</name>
<dbReference type="InterPro" id="IPR029058">
    <property type="entry name" value="AB_hydrolase_fold"/>
</dbReference>
<gene>
    <name evidence="2" type="ORF">Cni_G06789</name>
</gene>
<reference evidence="2 3" key="1">
    <citation type="submission" date="2023-10" db="EMBL/GenBank/DDBJ databases">
        <title>Chromosome-scale genome assembly provides insights into flower coloration mechanisms of Canna indica.</title>
        <authorList>
            <person name="Li C."/>
        </authorList>
    </citation>
    <scope>NUCLEOTIDE SEQUENCE [LARGE SCALE GENOMIC DNA]</scope>
    <source>
        <tissue evidence="2">Flower</tissue>
    </source>
</reference>
<evidence type="ECO:0000313" key="2">
    <source>
        <dbReference type="EMBL" id="WOK98079.1"/>
    </source>
</evidence>
<feature type="chain" id="PRO_5042923494" evidence="1">
    <location>
        <begin position="27"/>
        <end position="226"/>
    </location>
</feature>
<feature type="signal peptide" evidence="1">
    <location>
        <begin position="1"/>
        <end position="26"/>
    </location>
</feature>
<dbReference type="Proteomes" id="UP001327560">
    <property type="component" value="Chromosome 2"/>
</dbReference>
<proteinExistence type="predicted"/>
<protein>
    <submittedName>
        <fullName evidence="2">Uncharacterized protein</fullName>
    </submittedName>
</protein>
<evidence type="ECO:0000256" key="1">
    <source>
        <dbReference type="SAM" id="SignalP"/>
    </source>
</evidence>
<organism evidence="2 3">
    <name type="scientific">Canna indica</name>
    <name type="common">Indian-shot</name>
    <dbReference type="NCBI Taxonomy" id="4628"/>
    <lineage>
        <taxon>Eukaryota</taxon>
        <taxon>Viridiplantae</taxon>
        <taxon>Streptophyta</taxon>
        <taxon>Embryophyta</taxon>
        <taxon>Tracheophyta</taxon>
        <taxon>Spermatophyta</taxon>
        <taxon>Magnoliopsida</taxon>
        <taxon>Liliopsida</taxon>
        <taxon>Zingiberales</taxon>
        <taxon>Cannaceae</taxon>
        <taxon>Canna</taxon>
    </lineage>
</organism>
<sequence>MGSSFAVADAVLCFFLLSLLTARSPAANITHLPGFSGRLPFYLETGSSVRRRPRTYFAVRVRPLALAEAFGVSDVAASPLKPESPVLVYPIDVLNSSAQSLVGIQDSSPASRVRRLPICYRLSPRRPEGYIIGNPITGENVDFGSRLPYAHCMGMISDEFFEEVVKQKVPVPTILQCKTCLDAFDEVLSEINEAYILEPKCGWASPKPQIDCDFREKNSQGVPEAT</sequence>
<dbReference type="SUPFAM" id="SSF53474">
    <property type="entry name" value="alpha/beta-Hydrolases"/>
    <property type="match status" value="1"/>
</dbReference>
<keyword evidence="3" id="KW-1185">Reference proteome</keyword>
<dbReference type="Gene3D" id="3.40.50.1820">
    <property type="entry name" value="alpha/beta hydrolase"/>
    <property type="match status" value="1"/>
</dbReference>
<dbReference type="EMBL" id="CP136891">
    <property type="protein sequence ID" value="WOK98079.1"/>
    <property type="molecule type" value="Genomic_DNA"/>
</dbReference>
<evidence type="ECO:0000313" key="3">
    <source>
        <dbReference type="Proteomes" id="UP001327560"/>
    </source>
</evidence>
<dbReference type="AlphaFoldDB" id="A0AAQ3Q6W3"/>
<accession>A0AAQ3Q6W3</accession>